<gene>
    <name evidence="5" type="ORF">GCM10009744_17340</name>
</gene>
<accession>A0ABN2F5H6</accession>
<keyword evidence="6" id="KW-1185">Reference proteome</keyword>
<dbReference type="EMBL" id="BAAANE010000004">
    <property type="protein sequence ID" value="GAA1629851.1"/>
    <property type="molecule type" value="Genomic_DNA"/>
</dbReference>
<dbReference type="SUPFAM" id="SSF51120">
    <property type="entry name" value="beta-Roll"/>
    <property type="match status" value="4"/>
</dbReference>
<dbReference type="CDD" id="cd09821">
    <property type="entry name" value="An_peroxidase_bacterial_2"/>
    <property type="match status" value="1"/>
</dbReference>
<dbReference type="InterPro" id="IPR037120">
    <property type="entry name" value="Haem_peroxidase_sf_animal"/>
</dbReference>
<dbReference type="SUPFAM" id="SSF48113">
    <property type="entry name" value="Heme-dependent peroxidases"/>
    <property type="match status" value="1"/>
</dbReference>
<dbReference type="InterPro" id="IPR019791">
    <property type="entry name" value="Haem_peroxidase_animal"/>
</dbReference>
<evidence type="ECO:0000256" key="3">
    <source>
        <dbReference type="ARBA" id="ARBA00023180"/>
    </source>
</evidence>
<keyword evidence="2" id="KW-0964">Secreted</keyword>
<protein>
    <recommendedName>
        <fullName evidence="7">Heme peroxidase</fullName>
    </recommendedName>
</protein>
<reference evidence="5 6" key="1">
    <citation type="journal article" date="2019" name="Int. J. Syst. Evol. Microbiol.">
        <title>The Global Catalogue of Microorganisms (GCM) 10K type strain sequencing project: providing services to taxonomists for standard genome sequencing and annotation.</title>
        <authorList>
            <consortium name="The Broad Institute Genomics Platform"/>
            <consortium name="The Broad Institute Genome Sequencing Center for Infectious Disease"/>
            <person name="Wu L."/>
            <person name="Ma J."/>
        </authorList>
    </citation>
    <scope>NUCLEOTIDE SEQUENCE [LARGE SCALE GENOMIC DNA]</scope>
    <source>
        <strain evidence="5 6">JCM 14306</strain>
    </source>
</reference>
<dbReference type="PROSITE" id="PS50292">
    <property type="entry name" value="PEROXIDASE_3"/>
    <property type="match status" value="1"/>
</dbReference>
<dbReference type="Gene3D" id="2.150.10.10">
    <property type="entry name" value="Serralysin-like metalloprotease, C-terminal"/>
    <property type="match status" value="2"/>
</dbReference>
<evidence type="ECO:0008006" key="7">
    <source>
        <dbReference type="Google" id="ProtNLM"/>
    </source>
</evidence>
<dbReference type="Proteomes" id="UP001501319">
    <property type="component" value="Unassembled WGS sequence"/>
</dbReference>
<feature type="region of interest" description="Disordered" evidence="4">
    <location>
        <begin position="1170"/>
        <end position="1193"/>
    </location>
</feature>
<dbReference type="Pfam" id="PF00353">
    <property type="entry name" value="HemolysinCabind"/>
    <property type="match status" value="7"/>
</dbReference>
<dbReference type="PANTHER" id="PTHR11475">
    <property type="entry name" value="OXIDASE/PEROXIDASE"/>
    <property type="match status" value="1"/>
</dbReference>
<dbReference type="InterPro" id="IPR010255">
    <property type="entry name" value="Haem_peroxidase_sf"/>
</dbReference>
<dbReference type="Gene3D" id="1.10.640.10">
    <property type="entry name" value="Haem peroxidase domain superfamily, animal type"/>
    <property type="match status" value="1"/>
</dbReference>
<name>A0ABN2F5H6_9ACTN</name>
<evidence type="ECO:0000313" key="5">
    <source>
        <dbReference type="EMBL" id="GAA1629851.1"/>
    </source>
</evidence>
<dbReference type="InterPro" id="IPR001343">
    <property type="entry name" value="Hemolysn_Ca-bd"/>
</dbReference>
<evidence type="ECO:0000256" key="4">
    <source>
        <dbReference type="SAM" id="MobiDB-lite"/>
    </source>
</evidence>
<keyword evidence="3" id="KW-0325">Glycoprotein</keyword>
<evidence type="ECO:0000313" key="6">
    <source>
        <dbReference type="Proteomes" id="UP001501319"/>
    </source>
</evidence>
<sequence length="1819" mass="190414">MMPAIGSLTAARAAAPPGQGFTLNAGDVKFILKQIKIAENHATKEGPAGEPVAGAPLLGTGPNQVANPLLPFGLRTVDGSYNNLVPERENFGAAHQLFPRLTTPNFEDAEDGSGFGQPGQTSYKQKVGVVVDSEPRQISNTIVDQTSTNPAAVLAAKNPHRTFLGEPVEVCTSLNPNLPEGCIPPGKTLPIPNITTDVGLSPPFNSWFTLFGQFFDHGVDFTVKDGGAVIVPLRDGDPLIFGPDGVSGGGDDLPENKRFMALTRAKNQPGPDNTMGTADDVQEATNTDSPWVDQSQTYTSHPAHQVFLREYVAGANGRPVANGKMLRGTDGGMATWKKTKDQARTLLGIELRDADALDIPLLLTDQYGRFLRGPARGLPQVVMADGSAVEGNVAAPISTVEAKRITVAFLDDIAHTAVPKPGSVGDANTVVNPPGPPPAAGQYDNELLDEHFIAGDGRVNENIGLTAIHQVFHSEHNRLTDYIQGLITAENIDVAEWKLPDGSWNGERIFQAARFVTEMEYQHLVFEEFARMVQPAINPFNVFTQSDTAINPAIMAEYAHAVYRFGHSMLTDTISRTKPDGTNDDIPLLDGFLNPVSFTNNHTLTPEVAAGNIAMGMTDQVGNEIDEFVTETLRNNLLGLPLDLPTINMARAREAGVASLNNLRKQIYQDTQDSSLKPYTDWVDFGQGLKHHDSVVNFMAAYGKHPSILGVPTIAEKRAAAQLLFDNDPALYPETPTDAYDFVNSAGTWASVDGNSKTGVDDIDLWVGGLAESQNLFGGLLGSTFNYVFERQLTDLQDGDRLYYLSRTSGLNLRTALEGNSFAELIMRNTDAHSLKSDVFSTADCEFQLANLTFNANTNTVNNDPASECDESKVLLRMADGTIRYRQTNTVDPPGLNAQSTFNGTANNDRMWGGVDNDTFWGNAGEDTIEGSDGADHALAGEGDDVITDSAGDDIHKGGDGNDAIDTGPGLDVLMSGNGKDFLNGGLNANQTFAGEGDDFVISGGGADTVFGGGGDDWQEGGNGNDLLQGDSGAPFFDDLNKPGDDILIGGSNEDDYDAEGGDDIMVAGAGIERNHGARGFDWTTHAREPTPGDSDLTIHIAAGPGQLADRFLMTEALSGWDKNDILRGDDWTPFEQDVELHAPWGSNALTNEGIAKIAGLDQILAGNTECRTDPQLPGDEGEGGPPASGPPITICGFGKGNILLGGGGSDLIQGRGADDVIDGDAWVNHRLSVRTDPNNPATETLSANQMSELSPAVFNRTINPGNIVAVREIKTNGPAGIDTAVYSGARADYDIDINGAKFTITHARNIPPCCADQTGVLKGDGTDTLRNIERLQFSDQLVEVSSIPTNTPPTGTVTLSSTTPIEDQQLTATRAFNDADGVNAATIVFTWQAELAGVWTPVGTGATFTPSDNVVGAPLRVVATFNDGDGVLESVTSAATGNVANVNDAPTGVPAVLDLTPQEGIALSATTALIADADGLPATLNVRWQASTTPTSTTFANIAGATDPTFTPTQAQVNRRLRVVVTYTDSHGTAETLTSAATGVTGDLFIGNTLLGDSWTGTAGDDRAFGRGGNDTLNGLGGNDQLAGEGGNDTIDAGTGNDTIEYTGAGGGADNVTGGAGTDRVVATAATTTIGLNTLATVEEISAEPVAGGGPFAQVVVRGSAAANTLNFGAVTLTSIVDVDGLDGNDILTGSSSPNLMFGGPGNDTLNGGAGNDRLFGDLGNDTITPGAGDDLLRYRSGAFGADIVIGFDSNPTGGQDKIDLSPRGVTAGNFAANVSIAQVGANTRVTIGGFLSTITLNGVLATTVTQADFVLAP</sequence>
<dbReference type="InterPro" id="IPR011049">
    <property type="entry name" value="Serralysin-like_metalloprot_C"/>
</dbReference>
<organism evidence="5 6">
    <name type="scientific">Kribbella alba</name>
    <dbReference type="NCBI Taxonomy" id="190197"/>
    <lineage>
        <taxon>Bacteria</taxon>
        <taxon>Bacillati</taxon>
        <taxon>Actinomycetota</taxon>
        <taxon>Actinomycetes</taxon>
        <taxon>Propionibacteriales</taxon>
        <taxon>Kribbellaceae</taxon>
        <taxon>Kribbella</taxon>
    </lineage>
</organism>
<dbReference type="PANTHER" id="PTHR11475:SF4">
    <property type="entry name" value="CHORION PEROXIDASE"/>
    <property type="match status" value="1"/>
</dbReference>
<dbReference type="Pfam" id="PF03098">
    <property type="entry name" value="An_peroxidase"/>
    <property type="match status" value="2"/>
</dbReference>
<comment type="subcellular location">
    <subcellularLocation>
        <location evidence="1">Secreted</location>
    </subcellularLocation>
</comment>
<proteinExistence type="predicted"/>
<comment type="caution">
    <text evidence="5">The sequence shown here is derived from an EMBL/GenBank/DDBJ whole genome shotgun (WGS) entry which is preliminary data.</text>
</comment>
<evidence type="ECO:0000256" key="2">
    <source>
        <dbReference type="ARBA" id="ARBA00022525"/>
    </source>
</evidence>
<dbReference type="PRINTS" id="PR00313">
    <property type="entry name" value="CABNDNGRPT"/>
</dbReference>
<evidence type="ECO:0000256" key="1">
    <source>
        <dbReference type="ARBA" id="ARBA00004613"/>
    </source>
</evidence>